<comment type="similarity">
    <text evidence="2">Belongs to the ABC transporter superfamily. ABCG family. PDR (TC 3.A.1.205) subfamily.</text>
</comment>
<feature type="transmembrane region" description="Helical" evidence="11">
    <location>
        <begin position="1181"/>
        <end position="1201"/>
    </location>
</feature>
<evidence type="ECO:0000256" key="10">
    <source>
        <dbReference type="SAM" id="MobiDB-lite"/>
    </source>
</evidence>
<evidence type="ECO:0000256" key="1">
    <source>
        <dbReference type="ARBA" id="ARBA00004651"/>
    </source>
</evidence>
<comment type="caution">
    <text evidence="13">The sequence shown here is derived from an EMBL/GenBank/DDBJ whole genome shotgun (WGS) entry which is preliminary data.</text>
</comment>
<evidence type="ECO:0000256" key="11">
    <source>
        <dbReference type="SAM" id="Phobius"/>
    </source>
</evidence>
<dbReference type="Pfam" id="PF01061">
    <property type="entry name" value="ABC2_membrane"/>
    <property type="match status" value="2"/>
</dbReference>
<dbReference type="InterPro" id="IPR029481">
    <property type="entry name" value="ABC_trans_N"/>
</dbReference>
<feature type="transmembrane region" description="Helical" evidence="11">
    <location>
        <begin position="759"/>
        <end position="777"/>
    </location>
</feature>
<feature type="region of interest" description="Disordered" evidence="10">
    <location>
        <begin position="803"/>
        <end position="831"/>
    </location>
</feature>
<evidence type="ECO:0000256" key="7">
    <source>
        <dbReference type="ARBA" id="ARBA00022840"/>
    </source>
</evidence>
<dbReference type="PANTHER" id="PTHR19241">
    <property type="entry name" value="ATP-BINDING CASSETTE TRANSPORTER"/>
    <property type="match status" value="1"/>
</dbReference>
<feature type="transmembrane region" description="Helical" evidence="11">
    <location>
        <begin position="1251"/>
        <end position="1281"/>
    </location>
</feature>
<keyword evidence="8 11" id="KW-1133">Transmembrane helix</keyword>
<dbReference type="Pfam" id="PF00005">
    <property type="entry name" value="ABC_tran"/>
    <property type="match status" value="2"/>
</dbReference>
<dbReference type="Pfam" id="PF19055">
    <property type="entry name" value="ABC2_membrane_7"/>
    <property type="match status" value="1"/>
</dbReference>
<dbReference type="Proteomes" id="UP001220324">
    <property type="component" value="Unassembled WGS sequence"/>
</dbReference>
<evidence type="ECO:0000256" key="6">
    <source>
        <dbReference type="ARBA" id="ARBA00022741"/>
    </source>
</evidence>
<feature type="transmembrane region" description="Helical" evidence="11">
    <location>
        <begin position="565"/>
        <end position="588"/>
    </location>
</feature>
<feature type="transmembrane region" description="Helical" evidence="11">
    <location>
        <begin position="631"/>
        <end position="652"/>
    </location>
</feature>
<dbReference type="PROSITE" id="PS00211">
    <property type="entry name" value="ABC_TRANSPORTER_1"/>
    <property type="match status" value="1"/>
</dbReference>
<keyword evidence="9 11" id="KW-0472">Membrane</keyword>
<feature type="domain" description="ABC transporter" evidence="12">
    <location>
        <begin position="124"/>
        <end position="378"/>
    </location>
</feature>
<feature type="region of interest" description="Disordered" evidence="10">
    <location>
        <begin position="1"/>
        <end position="31"/>
    </location>
</feature>
<sequence length="1504" mass="167870">MSSASSGDGSTLAPDKNTEKPTDISPENRQRIATLARHLTDTSIHHAESHSAASNPFNGSNDPRLDPSSPNFNAKYWAETVIGLMSNDAERYLPRNAGVSFRNLSVHGFGSPLSYQKDFLNVVLQVSDIVTGLFNRKDQKIQILRDHNGLLRSGEMLLVLGRPGSGVSTFLKTVAGETKGLYLDSTTEFNYQGIPRKAMRGQFRGDVIYQAETDVHFPHLTVGQTLLYAALAKTPSNRLPGVSREQYAEHVRDVIMATFGLSHTLHTKVGNEFVRGVSGGERKRVSIAEVALAQSPIQCWDNSTRGLDSATALRFVQTLRLAADINNTATMVALYQASQESYEIFDKVAVLYEGRQIYFGPVHQAKEYFIELGYHCPDRQTTADFLTSLTMPIERVVREGFEDRVPRTPDEFAKAWKDSALSKELMQEISEFDKEHPVGGSAVTHFKASRNAEKTSFMTPHSPYTISVPLQILLCIRRGFRRIQGDMSFFIVTVGGNFVISLILGSVFFDLPDTSASLSNRCILLFFALLFNALNSSLEILSLYAQRLIVEKHATYAFYHPLSEALASMICDLPSKILSTVAFNIPLYYMAHLRTESGHVVIYLLFAFCSTLTMSMIFRTIGQLTRTIAEALTPTALLVIGLVIYTGFIIPIRNMQGWLRWINYINPLAYSYEALVANEFHDRDFECVSFVPEGSSYANITSAERTCSVAGASSGSSVVSGNLYVQESYGYYYSHVWRFVLHFFFAVRINQADLNPCRNFGILIAYIVFFMLMYVLAAEYITADRGKGEILLFRRKHISNLEKKKRSDEESASEMGPAVIDPGADTEKGSVGEDKSVAIQEQTNILHWRNLTYDVPIKGGIRRITDHVDGWVKPGALTALMGASGAGKTTLLDVLANRVRTGVVGGDILTNGLPRDTSFQRRIGYVQQQDLHLETATVREALTFSALLRQPETVSKEEKLRTVQEVIDLLEMEPYAEAVVGVPGEGLNVEQRKRLTIGVELAAKPDLLFFLDEPTSGLDSQTAWSILLLLRKLTNHGQAILCTIHQPSAMLFQQFDRLLLLAAGGRTVYFGDIGENSHTLTHYFEQYGAEHCAVDENPAEWMLRVIGAAPGSTATRDWPDTWRKSPEYTEVQKHLTFLEQKAKGEQTHAGLTQEFASPFHMQLLLCTKRVFEQYWRTPSYLYSKLLMCFVTALFIGLSFLLTEVTVLGLEHQMFAIFMLLIVFPFLAYQTMPNYILQRDLYEVRESPSKTYSWAAFILAQIIVELPWNTVAALITFFPFYYLIGMNKNAIPTDAVTERGGLMFLLVWSFLMHCSTFTTMVVAAAATAEIGAILALLLFTFCLIFCGVMASPTLLPGFWIFMYRVSPLTYLISGMLSTGLANIEIQCSDLELVVVQPPSGVTCGSYLADYIAAAGGAVYNSNATANCEFCTETESNVFLESYSAYYSDRWRNFGLMWVYIAFNVFATLALYWYIRVRGCPGFSRLGGCISQAWKTLLGKKGKSTK</sequence>
<feature type="transmembrane region" description="Helical" evidence="11">
    <location>
        <begin position="1213"/>
        <end position="1231"/>
    </location>
</feature>
<dbReference type="GO" id="GO:0016887">
    <property type="term" value="F:ATP hydrolysis activity"/>
    <property type="evidence" value="ECO:0007669"/>
    <property type="project" value="InterPro"/>
</dbReference>
<reference evidence="13 14" key="1">
    <citation type="journal article" date="2023" name="IMA Fungus">
        <title>Comparative genomic study of the Penicillium genus elucidates a diverse pangenome and 15 lateral gene transfer events.</title>
        <authorList>
            <person name="Petersen C."/>
            <person name="Sorensen T."/>
            <person name="Nielsen M.R."/>
            <person name="Sondergaard T.E."/>
            <person name="Sorensen J.L."/>
            <person name="Fitzpatrick D.A."/>
            <person name="Frisvad J.C."/>
            <person name="Nielsen K.L."/>
        </authorList>
    </citation>
    <scope>NUCLEOTIDE SEQUENCE [LARGE SCALE GENOMIC DNA]</scope>
    <source>
        <strain evidence="13 14">IBT 35679</strain>
    </source>
</reference>
<keyword evidence="4" id="KW-1003">Cell membrane</keyword>
<feature type="transmembrane region" description="Helical" evidence="11">
    <location>
        <begin position="1332"/>
        <end position="1360"/>
    </location>
</feature>
<dbReference type="FunFam" id="3.40.50.300:FF:000054">
    <property type="entry name" value="ABC multidrug transporter atrF"/>
    <property type="match status" value="1"/>
</dbReference>
<feature type="transmembrane region" description="Helical" evidence="11">
    <location>
        <begin position="1455"/>
        <end position="1473"/>
    </location>
</feature>
<dbReference type="InterPro" id="IPR013525">
    <property type="entry name" value="ABC2_TM"/>
</dbReference>
<evidence type="ECO:0000259" key="12">
    <source>
        <dbReference type="PROSITE" id="PS50893"/>
    </source>
</evidence>
<dbReference type="GO" id="GO:0005524">
    <property type="term" value="F:ATP binding"/>
    <property type="evidence" value="ECO:0007669"/>
    <property type="project" value="UniProtKB-KW"/>
</dbReference>
<accession>A0AAD6D2W3</accession>
<dbReference type="Pfam" id="PF14510">
    <property type="entry name" value="ABC_trans_N"/>
    <property type="match status" value="1"/>
</dbReference>
<evidence type="ECO:0000256" key="4">
    <source>
        <dbReference type="ARBA" id="ARBA00022475"/>
    </source>
</evidence>
<evidence type="ECO:0000256" key="9">
    <source>
        <dbReference type="ARBA" id="ARBA00023136"/>
    </source>
</evidence>
<feature type="transmembrane region" description="Helical" evidence="11">
    <location>
        <begin position="487"/>
        <end position="511"/>
    </location>
</feature>
<comment type="subcellular location">
    <subcellularLocation>
        <location evidence="1">Cell membrane</location>
        <topology evidence="1">Multi-pass membrane protein</topology>
    </subcellularLocation>
</comment>
<feature type="region of interest" description="Disordered" evidence="10">
    <location>
        <begin position="45"/>
        <end position="68"/>
    </location>
</feature>
<evidence type="ECO:0000256" key="2">
    <source>
        <dbReference type="ARBA" id="ARBA00006012"/>
    </source>
</evidence>
<proteinExistence type="inferred from homology"/>
<dbReference type="InterPro" id="IPR034003">
    <property type="entry name" value="ABCG_PDR_2"/>
</dbReference>
<evidence type="ECO:0000313" key="13">
    <source>
        <dbReference type="EMBL" id="KAJ5552661.1"/>
    </source>
</evidence>
<protein>
    <recommendedName>
        <fullName evidence="12">ABC transporter domain-containing protein</fullName>
    </recommendedName>
</protein>
<feature type="transmembrane region" description="Helical" evidence="11">
    <location>
        <begin position="523"/>
        <end position="545"/>
    </location>
</feature>
<name>A0AAD6D2W3_9EURO</name>
<dbReference type="PROSITE" id="PS50893">
    <property type="entry name" value="ABC_TRANSPORTER_2"/>
    <property type="match status" value="2"/>
</dbReference>
<dbReference type="Pfam" id="PF06422">
    <property type="entry name" value="PDR_CDR"/>
    <property type="match status" value="1"/>
</dbReference>
<feature type="transmembrane region" description="Helical" evidence="11">
    <location>
        <begin position="600"/>
        <end position="619"/>
    </location>
</feature>
<keyword evidence="14" id="KW-1185">Reference proteome</keyword>
<dbReference type="InterPro" id="IPR027417">
    <property type="entry name" value="P-loop_NTPase"/>
</dbReference>
<dbReference type="CDD" id="cd03233">
    <property type="entry name" value="ABCG_PDR_domain1"/>
    <property type="match status" value="1"/>
</dbReference>
<keyword evidence="3" id="KW-0813">Transport</keyword>
<feature type="transmembrane region" description="Helical" evidence="11">
    <location>
        <begin position="1301"/>
        <end position="1325"/>
    </location>
</feature>
<dbReference type="InterPro" id="IPR010929">
    <property type="entry name" value="PDR_CDR_ABC"/>
</dbReference>
<dbReference type="Gene3D" id="3.40.50.300">
    <property type="entry name" value="P-loop containing nucleotide triphosphate hydrolases"/>
    <property type="match status" value="2"/>
</dbReference>
<evidence type="ECO:0000256" key="5">
    <source>
        <dbReference type="ARBA" id="ARBA00022692"/>
    </source>
</evidence>
<dbReference type="CDD" id="cd03232">
    <property type="entry name" value="ABCG_PDR_domain2"/>
    <property type="match status" value="1"/>
</dbReference>
<evidence type="ECO:0000313" key="14">
    <source>
        <dbReference type="Proteomes" id="UP001220324"/>
    </source>
</evidence>
<organism evidence="13 14">
    <name type="scientific">Penicillium frequentans</name>
    <dbReference type="NCBI Taxonomy" id="3151616"/>
    <lineage>
        <taxon>Eukaryota</taxon>
        <taxon>Fungi</taxon>
        <taxon>Dikarya</taxon>
        <taxon>Ascomycota</taxon>
        <taxon>Pezizomycotina</taxon>
        <taxon>Eurotiomycetes</taxon>
        <taxon>Eurotiomycetidae</taxon>
        <taxon>Eurotiales</taxon>
        <taxon>Aspergillaceae</taxon>
        <taxon>Penicillium</taxon>
    </lineage>
</organism>
<keyword evidence="7" id="KW-0067">ATP-binding</keyword>
<dbReference type="InterPro" id="IPR043926">
    <property type="entry name" value="ABCG_dom"/>
</dbReference>
<feature type="domain" description="ABC transporter" evidence="12">
    <location>
        <begin position="846"/>
        <end position="1089"/>
    </location>
</feature>
<dbReference type="GO" id="GO:0005886">
    <property type="term" value="C:plasma membrane"/>
    <property type="evidence" value="ECO:0007669"/>
    <property type="project" value="UniProtKB-SubCell"/>
</dbReference>
<keyword evidence="6" id="KW-0547">Nucleotide-binding</keyword>
<dbReference type="SMART" id="SM00382">
    <property type="entry name" value="AAA"/>
    <property type="match status" value="2"/>
</dbReference>
<gene>
    <name evidence="13" type="ORF">N7494_002039</name>
</gene>
<dbReference type="SUPFAM" id="SSF52540">
    <property type="entry name" value="P-loop containing nucleoside triphosphate hydrolases"/>
    <property type="match status" value="2"/>
</dbReference>
<feature type="compositionally biased region" description="Basic and acidic residues" evidence="10">
    <location>
        <begin position="16"/>
        <end position="30"/>
    </location>
</feature>
<dbReference type="EMBL" id="JAQIZZ010000002">
    <property type="protein sequence ID" value="KAJ5552661.1"/>
    <property type="molecule type" value="Genomic_DNA"/>
</dbReference>
<dbReference type="InterPro" id="IPR003593">
    <property type="entry name" value="AAA+_ATPase"/>
</dbReference>
<dbReference type="GO" id="GO:0140359">
    <property type="term" value="F:ABC-type transporter activity"/>
    <property type="evidence" value="ECO:0007669"/>
    <property type="project" value="InterPro"/>
</dbReference>
<keyword evidence="5 11" id="KW-0812">Transmembrane</keyword>
<dbReference type="InterPro" id="IPR034001">
    <property type="entry name" value="ABCG_PDR_1"/>
</dbReference>
<evidence type="ECO:0000256" key="3">
    <source>
        <dbReference type="ARBA" id="ARBA00022448"/>
    </source>
</evidence>
<evidence type="ECO:0000256" key="8">
    <source>
        <dbReference type="ARBA" id="ARBA00022989"/>
    </source>
</evidence>
<dbReference type="InterPro" id="IPR003439">
    <property type="entry name" value="ABC_transporter-like_ATP-bd"/>
</dbReference>
<dbReference type="InterPro" id="IPR017871">
    <property type="entry name" value="ABC_transporter-like_CS"/>
</dbReference>